<dbReference type="InterPro" id="IPR030391">
    <property type="entry name" value="MeTrfase_TrmA_CS"/>
</dbReference>
<keyword evidence="3" id="KW-0949">S-adenosyl-L-methionine</keyword>
<dbReference type="Gene3D" id="2.40.50.140">
    <property type="entry name" value="Nucleic acid-binding proteins"/>
    <property type="match status" value="1"/>
</dbReference>
<dbReference type="PANTHER" id="PTHR11061">
    <property type="entry name" value="RNA M5U METHYLTRANSFERASE"/>
    <property type="match status" value="1"/>
</dbReference>
<dbReference type="InterPro" id="IPR012340">
    <property type="entry name" value="NA-bd_OB-fold"/>
</dbReference>
<dbReference type="GO" id="GO:0070475">
    <property type="term" value="P:rRNA base methylation"/>
    <property type="evidence" value="ECO:0007669"/>
    <property type="project" value="TreeGrafter"/>
</dbReference>
<feature type="domain" description="TRAM" evidence="4">
    <location>
        <begin position="2"/>
        <end position="62"/>
    </location>
</feature>
<gene>
    <name evidence="5" type="ORF">UFOPK3401_00277</name>
</gene>
<dbReference type="Pfam" id="PF01938">
    <property type="entry name" value="TRAM"/>
    <property type="match status" value="1"/>
</dbReference>
<dbReference type="EMBL" id="CAFBLM010000006">
    <property type="protein sequence ID" value="CAB4861563.1"/>
    <property type="molecule type" value="Genomic_DNA"/>
</dbReference>
<dbReference type="PROSITE" id="PS51687">
    <property type="entry name" value="SAM_MT_RNA_M5U"/>
    <property type="match status" value="1"/>
</dbReference>
<dbReference type="PROSITE" id="PS50926">
    <property type="entry name" value="TRAM"/>
    <property type="match status" value="1"/>
</dbReference>
<protein>
    <submittedName>
        <fullName evidence="5">Unannotated protein</fullName>
    </submittedName>
</protein>
<evidence type="ECO:0000256" key="2">
    <source>
        <dbReference type="ARBA" id="ARBA00022679"/>
    </source>
</evidence>
<dbReference type="Gene3D" id="3.40.50.150">
    <property type="entry name" value="Vaccinia Virus protein VP39"/>
    <property type="match status" value="2"/>
</dbReference>
<dbReference type="SUPFAM" id="SSF53335">
    <property type="entry name" value="S-adenosyl-L-methionine-dependent methyltransferases"/>
    <property type="match status" value="1"/>
</dbReference>
<dbReference type="InterPro" id="IPR029063">
    <property type="entry name" value="SAM-dependent_MTases_sf"/>
</dbReference>
<dbReference type="AlphaFoldDB" id="A0A6J7D365"/>
<accession>A0A6J7D365</accession>
<name>A0A6J7D365_9ZZZZ</name>
<dbReference type="InterPro" id="IPR002792">
    <property type="entry name" value="TRAM_dom"/>
</dbReference>
<sequence>MSSLVGQQFEVVVGAVAHGGFCVARHEGRAIFVRHSLPGEKVIVEITEGDVDSRYLRADAVKVVQASPDRVDSRCSVAGPGGCGGCDWQHVSMDGQRRLKASVIEEQLKRLAGLDRSVEVLEVPGSPDGLHWRTRMKFTVDADARAGLRRSRSHEVIALDDCPIAHPKVLEAGIFETTWPGAEAIVVAAPTGPTVETNETSVLVEYTNGQKFQALGPATLVNDAAGRLWRSRVDGFWQVHPAAAQTLVDAIAKAAQPRPSDVVWDLYAGVGLFAGALAGHVSDVVAVETDASACRDAERNLKDLKNVQVVAARVDRWLKANGGELNGPDVVVLDPPRKGAGASVVDLISASKPRVVVYVACDPAALARDVALFAAKGYSLQDLTAFDLFPMTHHIECVAVFRPV</sequence>
<evidence type="ECO:0000313" key="5">
    <source>
        <dbReference type="EMBL" id="CAB4861563.1"/>
    </source>
</evidence>
<evidence type="ECO:0000259" key="4">
    <source>
        <dbReference type="PROSITE" id="PS50926"/>
    </source>
</evidence>
<dbReference type="GO" id="GO:0070041">
    <property type="term" value="F:rRNA (uridine-C5-)-methyltransferase activity"/>
    <property type="evidence" value="ECO:0007669"/>
    <property type="project" value="TreeGrafter"/>
</dbReference>
<keyword evidence="2" id="KW-0808">Transferase</keyword>
<reference evidence="5" key="1">
    <citation type="submission" date="2020-05" db="EMBL/GenBank/DDBJ databases">
        <authorList>
            <person name="Chiriac C."/>
            <person name="Salcher M."/>
            <person name="Ghai R."/>
            <person name="Kavagutti S V."/>
        </authorList>
    </citation>
    <scope>NUCLEOTIDE SEQUENCE</scope>
</reference>
<dbReference type="CDD" id="cd02440">
    <property type="entry name" value="AdoMet_MTases"/>
    <property type="match status" value="1"/>
</dbReference>
<evidence type="ECO:0000256" key="3">
    <source>
        <dbReference type="ARBA" id="ARBA00022691"/>
    </source>
</evidence>
<evidence type="ECO:0000256" key="1">
    <source>
        <dbReference type="ARBA" id="ARBA00022603"/>
    </source>
</evidence>
<dbReference type="Pfam" id="PF05958">
    <property type="entry name" value="tRNA_U5-meth_tr"/>
    <property type="match status" value="1"/>
</dbReference>
<dbReference type="SUPFAM" id="SSF50249">
    <property type="entry name" value="Nucleic acid-binding proteins"/>
    <property type="match status" value="1"/>
</dbReference>
<organism evidence="5">
    <name type="scientific">freshwater metagenome</name>
    <dbReference type="NCBI Taxonomy" id="449393"/>
    <lineage>
        <taxon>unclassified sequences</taxon>
        <taxon>metagenomes</taxon>
        <taxon>ecological metagenomes</taxon>
    </lineage>
</organism>
<proteinExistence type="predicted"/>
<dbReference type="PROSITE" id="PS01231">
    <property type="entry name" value="TRMA_2"/>
    <property type="match status" value="1"/>
</dbReference>
<dbReference type="InterPro" id="IPR010280">
    <property type="entry name" value="U5_MeTrfase_fam"/>
</dbReference>
<dbReference type="PANTHER" id="PTHR11061:SF30">
    <property type="entry name" value="TRNA (URACIL(54)-C(5))-METHYLTRANSFERASE"/>
    <property type="match status" value="1"/>
</dbReference>
<keyword evidence="1" id="KW-0489">Methyltransferase</keyword>